<evidence type="ECO:0000313" key="10">
    <source>
        <dbReference type="EMBL" id="ADI28902.1"/>
    </source>
</evidence>
<reference evidence="11" key="1">
    <citation type="submission" date="2010-05" db="EMBL/GenBank/DDBJ databases">
        <title>Complete sequence of Methylotenera sp. 301.</title>
        <authorList>
            <person name="Lucas S."/>
            <person name="Copeland A."/>
            <person name="Lapidus A."/>
            <person name="Cheng J.-F."/>
            <person name="Bruce D."/>
            <person name="Goodwin L."/>
            <person name="Pitluck S."/>
            <person name="Clum A."/>
            <person name="Land M."/>
            <person name="Hauser L."/>
            <person name="Kyrpides N."/>
            <person name="Ivanova N."/>
            <person name="Chistoservova L."/>
            <person name="Kalyuzhnaya M."/>
            <person name="Woyke T."/>
        </authorList>
    </citation>
    <scope>NUCLEOTIDE SEQUENCE [LARGE SCALE GENOMIC DNA]</scope>
    <source>
        <strain evidence="11">301</strain>
    </source>
</reference>
<accession>D7DMW3</accession>
<dbReference type="PANTHER" id="PTHR44835:SF1">
    <property type="entry name" value="PROTEIN O-GLCNAC TRANSFERASE"/>
    <property type="match status" value="1"/>
</dbReference>
<evidence type="ECO:0000256" key="6">
    <source>
        <dbReference type="ARBA" id="ARBA00022737"/>
    </source>
</evidence>
<feature type="repeat" description="TPR" evidence="8">
    <location>
        <begin position="62"/>
        <end position="95"/>
    </location>
</feature>
<feature type="domain" description="O-GlcNAc transferase C-terminal" evidence="9">
    <location>
        <begin position="135"/>
        <end position="327"/>
    </location>
</feature>
<dbReference type="CAZy" id="GT41">
    <property type="family name" value="Glycosyltransferase Family 41"/>
</dbReference>
<comment type="similarity">
    <text evidence="2">Belongs to the glycosyltransferase 41 family. O-GlcNAc transferase subfamily.</text>
</comment>
<evidence type="ECO:0000256" key="1">
    <source>
        <dbReference type="ARBA" id="ARBA00004922"/>
    </source>
</evidence>
<evidence type="ECO:0000313" key="11">
    <source>
        <dbReference type="Proteomes" id="UP000000383"/>
    </source>
</evidence>
<keyword evidence="5" id="KW-0808">Transferase</keyword>
<evidence type="ECO:0000259" key="9">
    <source>
        <dbReference type="Pfam" id="PF13844"/>
    </source>
</evidence>
<gene>
    <name evidence="10" type="ordered locus">M301_0518</name>
</gene>
<dbReference type="Gene3D" id="3.40.50.2000">
    <property type="entry name" value="Glycogen Phosphorylase B"/>
    <property type="match status" value="1"/>
</dbReference>
<protein>
    <recommendedName>
        <fullName evidence="3">protein O-GlcNAc transferase</fullName>
        <ecNumber evidence="3">2.4.1.255</ecNumber>
    </recommendedName>
</protein>
<dbReference type="HOGENOM" id="CLU_001721_4_1_4"/>
<comment type="pathway">
    <text evidence="1">Protein modification; protein glycosylation.</text>
</comment>
<evidence type="ECO:0000256" key="5">
    <source>
        <dbReference type="ARBA" id="ARBA00022679"/>
    </source>
</evidence>
<dbReference type="Pfam" id="PF13844">
    <property type="entry name" value="Glyco_transf_41"/>
    <property type="match status" value="2"/>
</dbReference>
<sequence length="551" mass="62067">MALIELFMTGQYLALEQQLLALLDIHPHWLIGWKMLSDTYMVQKKDATHAAYQALQLNQLDPQEHCYYGLALKTQHDLIGAAQAFERAIELKPDYVAAINNLGIVKKDLGDIEQGIACFQQALQLKPSFASCFSNLLFCLSHDDASTAEILWQRHCQFAQYYESATKANIKKHTNLKAQGRTLNIGFVSADLREHSLSNFFEPLLPYLQKNPELNLYAYAATAIEDATSERLKVYFKQWQVVDQMNDEDLANKIRRDAIDILVDLDGHTSGNRLTMFALKPAPIQVSWLGYLATTGLNNMDYYLGDEYLLPQGLLDKQFTEKLVQLPINAPFSPVAESPEVNSLPALNNGYLTFACFNRTNKITQSTVQLWSSVLVQLPTSKCLLIGDAQSGNHQKILDWFKQYGVDASRLVWTPRTSMQGYLALHHQVDVCLDTMPANGVTTTCYAAWMGVPTLCIAGDRMISRGAQAVMRHLSLDDFVVADAAAYLAKASYFAENFVELADVRQQLRSRFKQSLFSQPDIAANALYIAFRQMWKRWCAGKQAKAFVVRS</sequence>
<dbReference type="eggNOG" id="COG3914">
    <property type="taxonomic scope" value="Bacteria"/>
</dbReference>
<keyword evidence="7 8" id="KW-0802">TPR repeat</keyword>
<dbReference type="KEGG" id="meh:M301_0518"/>
<dbReference type="InterPro" id="IPR019734">
    <property type="entry name" value="TPR_rpt"/>
</dbReference>
<evidence type="ECO:0000256" key="8">
    <source>
        <dbReference type="PROSITE-ProRule" id="PRU00339"/>
    </source>
</evidence>
<dbReference type="Gene3D" id="1.25.40.10">
    <property type="entry name" value="Tetratricopeptide repeat domain"/>
    <property type="match status" value="1"/>
</dbReference>
<reference evidence="10 11" key="2">
    <citation type="journal article" date="2011" name="J. Bacteriol.">
        <title>Genomes of three methylotrophs from a single niche uncover genetic and metabolic divergence of Methylophilaceae.</title>
        <authorList>
            <person name="Lapidus A."/>
            <person name="Clum A."/>
            <person name="Labutti K."/>
            <person name="Kaluzhnaya M.G."/>
            <person name="Lim S."/>
            <person name="Beck D.A."/>
            <person name="Glavina Del Rio T."/>
            <person name="Nolan M."/>
            <person name="Mavromatis K."/>
            <person name="Huntemann M."/>
            <person name="Lucas S."/>
            <person name="Lidstrom M.E."/>
            <person name="Ivanova N."/>
            <person name="Chistoserdova L."/>
        </authorList>
    </citation>
    <scope>NUCLEOTIDE SEQUENCE [LARGE SCALE GENOMIC DNA]</scope>
    <source>
        <strain evidence="10 11">301</strain>
    </source>
</reference>
<evidence type="ECO:0000256" key="4">
    <source>
        <dbReference type="ARBA" id="ARBA00022676"/>
    </source>
</evidence>
<dbReference type="GO" id="GO:0097363">
    <property type="term" value="F:protein O-acetylglucosaminyltransferase activity"/>
    <property type="evidence" value="ECO:0007669"/>
    <property type="project" value="UniProtKB-EC"/>
</dbReference>
<feature type="domain" description="O-GlcNAc transferase C-terminal" evidence="9">
    <location>
        <begin position="348"/>
        <end position="518"/>
    </location>
</feature>
<dbReference type="InterPro" id="IPR011990">
    <property type="entry name" value="TPR-like_helical_dom_sf"/>
</dbReference>
<dbReference type="Proteomes" id="UP000000383">
    <property type="component" value="Chromosome"/>
</dbReference>
<evidence type="ECO:0000256" key="7">
    <source>
        <dbReference type="ARBA" id="ARBA00022803"/>
    </source>
</evidence>
<feature type="repeat" description="TPR" evidence="8">
    <location>
        <begin position="96"/>
        <end position="129"/>
    </location>
</feature>
<dbReference type="PANTHER" id="PTHR44835">
    <property type="entry name" value="UDP-N-ACETYLGLUCOSAMINE--PEPTIDE N-ACETYLGLUCOSAMINYLTRANSFERASE SPINDLY-RELATED"/>
    <property type="match status" value="1"/>
</dbReference>
<dbReference type="STRING" id="666681.M301_0518"/>
<keyword evidence="6" id="KW-0677">Repeat</keyword>
<name>D7DMW3_METV0</name>
<organism evidence="10 11">
    <name type="scientific">Methylotenera versatilis (strain 301)</name>
    <dbReference type="NCBI Taxonomy" id="666681"/>
    <lineage>
        <taxon>Bacteria</taxon>
        <taxon>Pseudomonadati</taxon>
        <taxon>Pseudomonadota</taxon>
        <taxon>Betaproteobacteria</taxon>
        <taxon>Nitrosomonadales</taxon>
        <taxon>Methylophilaceae</taxon>
        <taxon>Methylotenera</taxon>
    </lineage>
</organism>
<dbReference type="PROSITE" id="PS50005">
    <property type="entry name" value="TPR"/>
    <property type="match status" value="2"/>
</dbReference>
<evidence type="ECO:0000256" key="2">
    <source>
        <dbReference type="ARBA" id="ARBA00005386"/>
    </source>
</evidence>
<evidence type="ECO:0000256" key="3">
    <source>
        <dbReference type="ARBA" id="ARBA00011970"/>
    </source>
</evidence>
<dbReference type="eggNOG" id="COG0457">
    <property type="taxonomic scope" value="Bacteria"/>
</dbReference>
<dbReference type="SMART" id="SM00028">
    <property type="entry name" value="TPR"/>
    <property type="match status" value="2"/>
</dbReference>
<dbReference type="Gene3D" id="3.40.50.11380">
    <property type="match status" value="1"/>
</dbReference>
<dbReference type="InterPro" id="IPR029489">
    <property type="entry name" value="OGT/SEC/SPY_C"/>
</dbReference>
<keyword evidence="4" id="KW-0328">Glycosyltransferase</keyword>
<dbReference type="EMBL" id="CP002056">
    <property type="protein sequence ID" value="ADI28902.1"/>
    <property type="molecule type" value="Genomic_DNA"/>
</dbReference>
<dbReference type="InterPro" id="IPR051939">
    <property type="entry name" value="Glycosyltr_41/O-GlcNAc_trsf"/>
</dbReference>
<keyword evidence="11" id="KW-1185">Reference proteome</keyword>
<dbReference type="Pfam" id="PF13181">
    <property type="entry name" value="TPR_8"/>
    <property type="match status" value="1"/>
</dbReference>
<proteinExistence type="inferred from homology"/>
<dbReference type="EC" id="2.4.1.255" evidence="3"/>
<dbReference type="SUPFAM" id="SSF48452">
    <property type="entry name" value="TPR-like"/>
    <property type="match status" value="1"/>
</dbReference>
<dbReference type="AlphaFoldDB" id="D7DMW3"/>